<dbReference type="Proteomes" id="UP001314263">
    <property type="component" value="Unassembled WGS sequence"/>
</dbReference>
<keyword evidence="8" id="KW-1185">Reference proteome</keyword>
<feature type="compositionally biased region" description="Basic and acidic residues" evidence="4">
    <location>
        <begin position="201"/>
        <end position="215"/>
    </location>
</feature>
<dbReference type="GO" id="GO:0005524">
    <property type="term" value="F:ATP binding"/>
    <property type="evidence" value="ECO:0007669"/>
    <property type="project" value="InterPro"/>
</dbReference>
<feature type="domain" description="Helicase C-terminal" evidence="6">
    <location>
        <begin position="690"/>
        <end position="845"/>
    </location>
</feature>
<gene>
    <name evidence="7" type="ORF">CVIRNUC_010782</name>
</gene>
<dbReference type="InterPro" id="IPR049730">
    <property type="entry name" value="SNF2/RAD54-like_C"/>
</dbReference>
<dbReference type="AlphaFoldDB" id="A0AAV1IMS8"/>
<dbReference type="PANTHER" id="PTHR45629:SF7">
    <property type="entry name" value="DNA EXCISION REPAIR PROTEIN ERCC-6-RELATED"/>
    <property type="match status" value="1"/>
</dbReference>
<dbReference type="PROSITE" id="PS51192">
    <property type="entry name" value="HELICASE_ATP_BIND_1"/>
    <property type="match status" value="1"/>
</dbReference>
<evidence type="ECO:0000256" key="3">
    <source>
        <dbReference type="ARBA" id="ARBA00023242"/>
    </source>
</evidence>
<dbReference type="Gene3D" id="3.40.50.10810">
    <property type="entry name" value="Tandem AAA-ATPase domain"/>
    <property type="match status" value="1"/>
</dbReference>
<dbReference type="EMBL" id="CAUYUE010000017">
    <property type="protein sequence ID" value="CAK0787560.1"/>
    <property type="molecule type" value="Genomic_DNA"/>
</dbReference>
<evidence type="ECO:0000313" key="7">
    <source>
        <dbReference type="EMBL" id="CAK0787560.1"/>
    </source>
</evidence>
<dbReference type="InterPro" id="IPR050496">
    <property type="entry name" value="SNF2_RAD54_helicase_repair"/>
</dbReference>
<feature type="compositionally biased region" description="Basic and acidic residues" evidence="4">
    <location>
        <begin position="109"/>
        <end position="128"/>
    </location>
</feature>
<dbReference type="SMART" id="SM00490">
    <property type="entry name" value="HELICc"/>
    <property type="match status" value="1"/>
</dbReference>
<feature type="compositionally biased region" description="Low complexity" evidence="4">
    <location>
        <begin position="218"/>
        <end position="227"/>
    </location>
</feature>
<feature type="compositionally biased region" description="Low complexity" evidence="4">
    <location>
        <begin position="139"/>
        <end position="149"/>
    </location>
</feature>
<comment type="subcellular location">
    <subcellularLocation>
        <location evidence="1">Nucleus</location>
    </subcellularLocation>
</comment>
<dbReference type="InterPro" id="IPR014001">
    <property type="entry name" value="Helicase_ATP-bd"/>
</dbReference>
<evidence type="ECO:0000256" key="2">
    <source>
        <dbReference type="ARBA" id="ARBA00022801"/>
    </source>
</evidence>
<dbReference type="PROSITE" id="PS51194">
    <property type="entry name" value="HELICASE_CTER"/>
    <property type="match status" value="1"/>
</dbReference>
<dbReference type="SUPFAM" id="SSF52540">
    <property type="entry name" value="P-loop containing nucleoside triphosphate hydrolases"/>
    <property type="match status" value="2"/>
</dbReference>
<evidence type="ECO:0000259" key="5">
    <source>
        <dbReference type="PROSITE" id="PS51192"/>
    </source>
</evidence>
<name>A0AAV1IMS8_9CHLO</name>
<dbReference type="PANTHER" id="PTHR45629">
    <property type="entry name" value="SNF2/RAD54 FAMILY MEMBER"/>
    <property type="match status" value="1"/>
</dbReference>
<keyword evidence="3" id="KW-0539">Nucleus</keyword>
<evidence type="ECO:0000259" key="6">
    <source>
        <dbReference type="PROSITE" id="PS51194"/>
    </source>
</evidence>
<evidence type="ECO:0000256" key="1">
    <source>
        <dbReference type="ARBA" id="ARBA00004123"/>
    </source>
</evidence>
<dbReference type="InterPro" id="IPR038718">
    <property type="entry name" value="SNF2-like_sf"/>
</dbReference>
<feature type="compositionally biased region" description="Basic and acidic residues" evidence="4">
    <location>
        <begin position="178"/>
        <end position="192"/>
    </location>
</feature>
<reference evidence="7 8" key="1">
    <citation type="submission" date="2023-10" db="EMBL/GenBank/DDBJ databases">
        <authorList>
            <person name="Maclean D."/>
            <person name="Macfadyen A."/>
        </authorList>
    </citation>
    <scope>NUCLEOTIDE SEQUENCE [LARGE SCALE GENOMIC DNA]</scope>
</reference>
<dbReference type="InterPro" id="IPR001650">
    <property type="entry name" value="Helicase_C-like"/>
</dbReference>
<dbReference type="Gene3D" id="1.20.120.850">
    <property type="entry name" value="SWI2/SNF2 ATPases, N-terminal domain"/>
    <property type="match status" value="1"/>
</dbReference>
<accession>A0AAV1IMS8</accession>
<evidence type="ECO:0000256" key="4">
    <source>
        <dbReference type="SAM" id="MobiDB-lite"/>
    </source>
</evidence>
<feature type="domain" description="Helicase ATP-binding" evidence="5">
    <location>
        <begin position="279"/>
        <end position="458"/>
    </location>
</feature>
<keyword evidence="2" id="KW-0378">Hydrolase</keyword>
<feature type="region of interest" description="Disordered" evidence="4">
    <location>
        <begin position="965"/>
        <end position="1011"/>
    </location>
</feature>
<proteinExistence type="predicted"/>
<protein>
    <submittedName>
        <fullName evidence="7">Uncharacterized protein</fullName>
    </submittedName>
</protein>
<feature type="region of interest" description="Disordered" evidence="4">
    <location>
        <begin position="70"/>
        <end position="149"/>
    </location>
</feature>
<dbReference type="InterPro" id="IPR000330">
    <property type="entry name" value="SNF2_N"/>
</dbReference>
<sequence>MDYRKRLQDVDEVKKYAAVLHDAPESALRESGSSQGSRIRFTDRLRNLNANRDTIASSKYLAEFHGQPAPEPAALFQEPMLAEKPSIGKGPANEAADNAASSRLTAPRAWDRRFRGLKLPERPARSGDELQSSGEPHDSSLPADASSDPLQRSDALKTVFDASAAPSEDFQQDDIFDWDPKARKEAAEARKEGGKRKRNTKREPNQRSKKNKAEDAAEALSVRASAAPNLANAPHDGPDEPLLLRYDPGGGAPAVDLQVPASINRFLRSYQREGVKFLFRQYARDKGGVLADDMGLGKTVQTIAFLAAVLGKTGTDADLATKAPDGPDRQKLVLLVVPKTVITNWQREFSTWGAFGVVVFHGDEDRRSAALQKIEAAHAEVLITSYETCRLQLESITSIPWHLAVFDEAHKLKNESSSTYKAAAALQGITRRLYGLTGTIMQNTHRELWTVLNWAVPGSLGDWTSFERHYVDALKFGQKRDCSDLQLAKAEKRQGNLEQVLSKHMLRRTKAIIKDQLPAKTDNVVFCRLAPMQERAYKRVLETPDFQLLVSAGERCACGSMMRRADCCHKRAYPADGGVLWPHFHLCECSDEKCKRHRPDGCEGAYERLKCPVCLILPCLMILQKISNHLDLLKVDTDDKAMSEDALRLPRATELARMVLGEDLEALAGEKLERSWLHVSSSLNCGKMAALEQLLQTWHDERDSKVLLFCHSMKMLNIIEQLILRAGYNFARLDGSTRQQDRQTLCDEFNTSASSFLFLISTTAGGLGLNLTAANKVVIVDPSWNPAHDLQAQDRAFRIGQRRDVNVYRLVAAGTLEEMIYTRQVYKQQQAAVATEGSKETRFFEGIQGKKGHEGELWGMGNLFKESLNKVKAQEIFANERPDLHFQIRRIDSQQLDGLAEGGIAPEALPEELGELQGGDTGGLQHLAQRCAAEAIDGPPQDPSELHCLQGAGMLGMHRHNELLGGTSTERQKRRRAERKHAAALGLEDMPGGPPVTGATPAQEGGAPPAKTMSALESLAAWKDIDTVSMAKMLISMIPEARTDLRESYAAAVD</sequence>
<dbReference type="Pfam" id="PF00176">
    <property type="entry name" value="SNF2-rel_dom"/>
    <property type="match status" value="1"/>
</dbReference>
<dbReference type="Gene3D" id="3.40.50.300">
    <property type="entry name" value="P-loop containing nucleotide triphosphate hydrolases"/>
    <property type="match status" value="2"/>
</dbReference>
<dbReference type="Pfam" id="PF00271">
    <property type="entry name" value="Helicase_C"/>
    <property type="match status" value="1"/>
</dbReference>
<evidence type="ECO:0000313" key="8">
    <source>
        <dbReference type="Proteomes" id="UP001314263"/>
    </source>
</evidence>
<dbReference type="SMART" id="SM00487">
    <property type="entry name" value="DEXDc"/>
    <property type="match status" value="1"/>
</dbReference>
<organism evidence="7 8">
    <name type="scientific">Coccomyxa viridis</name>
    <dbReference type="NCBI Taxonomy" id="1274662"/>
    <lineage>
        <taxon>Eukaryota</taxon>
        <taxon>Viridiplantae</taxon>
        <taxon>Chlorophyta</taxon>
        <taxon>core chlorophytes</taxon>
        <taxon>Trebouxiophyceae</taxon>
        <taxon>Trebouxiophyceae incertae sedis</taxon>
        <taxon>Coccomyxaceae</taxon>
        <taxon>Coccomyxa</taxon>
    </lineage>
</organism>
<dbReference type="GO" id="GO:0005634">
    <property type="term" value="C:nucleus"/>
    <property type="evidence" value="ECO:0007669"/>
    <property type="project" value="UniProtKB-SubCell"/>
</dbReference>
<dbReference type="GO" id="GO:0016787">
    <property type="term" value="F:hydrolase activity"/>
    <property type="evidence" value="ECO:0007669"/>
    <property type="project" value="UniProtKB-KW"/>
</dbReference>
<dbReference type="InterPro" id="IPR027417">
    <property type="entry name" value="P-loop_NTPase"/>
</dbReference>
<comment type="caution">
    <text evidence="7">The sequence shown here is derived from an EMBL/GenBank/DDBJ whole genome shotgun (WGS) entry which is preliminary data.</text>
</comment>
<dbReference type="FunFam" id="3.40.50.10810:FF:000019">
    <property type="entry name" value="DNA excision repair protein ERCC-6-like 2 isoform X1"/>
    <property type="match status" value="1"/>
</dbReference>
<dbReference type="CDD" id="cd18793">
    <property type="entry name" value="SF2_C_SNF"/>
    <property type="match status" value="1"/>
</dbReference>
<feature type="region of interest" description="Disordered" evidence="4">
    <location>
        <begin position="163"/>
        <end position="247"/>
    </location>
</feature>